<dbReference type="STRING" id="135208.A0A4Z0A0H2"/>
<dbReference type="CDD" id="cd14688">
    <property type="entry name" value="bZIP_YAP"/>
    <property type="match status" value="1"/>
</dbReference>
<feature type="region of interest" description="Disordered" evidence="4">
    <location>
        <begin position="229"/>
        <end position="256"/>
    </location>
</feature>
<dbReference type="Pfam" id="PF08601">
    <property type="entry name" value="PAP1"/>
    <property type="match status" value="1"/>
</dbReference>
<evidence type="ECO:0000256" key="1">
    <source>
        <dbReference type="ARBA" id="ARBA00004123"/>
    </source>
</evidence>
<feature type="compositionally biased region" description="Polar residues" evidence="4">
    <location>
        <begin position="82"/>
        <end position="92"/>
    </location>
</feature>
<accession>A0A4Z0A0H2</accession>
<name>A0A4Z0A0H2_9AGAM</name>
<dbReference type="Pfam" id="PF00170">
    <property type="entry name" value="bZIP_1"/>
    <property type="match status" value="1"/>
</dbReference>
<dbReference type="InterPro" id="IPR004827">
    <property type="entry name" value="bZIP"/>
</dbReference>
<evidence type="ECO:0000256" key="4">
    <source>
        <dbReference type="SAM" id="MobiDB-lite"/>
    </source>
</evidence>
<dbReference type="GO" id="GO:0005737">
    <property type="term" value="C:cytoplasm"/>
    <property type="evidence" value="ECO:0007669"/>
    <property type="project" value="UniProtKB-SubCell"/>
</dbReference>
<dbReference type="EMBL" id="SFCI01000435">
    <property type="protein sequence ID" value="TFY79827.1"/>
    <property type="molecule type" value="Genomic_DNA"/>
</dbReference>
<evidence type="ECO:0000256" key="3">
    <source>
        <dbReference type="ARBA" id="ARBA00023242"/>
    </source>
</evidence>
<dbReference type="AlphaFoldDB" id="A0A4Z0A0H2"/>
<feature type="compositionally biased region" description="Polar residues" evidence="4">
    <location>
        <begin position="362"/>
        <end position="371"/>
    </location>
</feature>
<proteinExistence type="predicted"/>
<dbReference type="InterPro" id="IPR013910">
    <property type="entry name" value="TF_PAP1"/>
</dbReference>
<dbReference type="PANTHER" id="PTHR40621">
    <property type="entry name" value="TRANSCRIPTION FACTOR KAPC-RELATED"/>
    <property type="match status" value="1"/>
</dbReference>
<keyword evidence="7" id="KW-1185">Reference proteome</keyword>
<dbReference type="Gene3D" id="1.10.238.100">
    <property type="entry name" value="YAP1 redox domain. Chain B"/>
    <property type="match status" value="1"/>
</dbReference>
<feature type="region of interest" description="Disordered" evidence="4">
    <location>
        <begin position="36"/>
        <end position="165"/>
    </location>
</feature>
<comment type="caution">
    <text evidence="6">The sequence shown here is derived from an EMBL/GenBank/DDBJ whole genome shotgun (WGS) entry which is preliminary data.</text>
</comment>
<dbReference type="PROSITE" id="PS00036">
    <property type="entry name" value="BZIP_BASIC"/>
    <property type="match status" value="1"/>
</dbReference>
<dbReference type="GO" id="GO:0000976">
    <property type="term" value="F:transcription cis-regulatory region binding"/>
    <property type="evidence" value="ECO:0007669"/>
    <property type="project" value="InterPro"/>
</dbReference>
<dbReference type="InterPro" id="IPR050936">
    <property type="entry name" value="AP-1-like"/>
</dbReference>
<feature type="compositionally biased region" description="Basic and acidic residues" evidence="4">
    <location>
        <begin position="479"/>
        <end position="489"/>
    </location>
</feature>
<dbReference type="GO" id="GO:0033554">
    <property type="term" value="P:cellular response to stress"/>
    <property type="evidence" value="ECO:0007669"/>
    <property type="project" value="UniProtKB-ARBA"/>
</dbReference>
<sequence length="574" mass="62400">MEGFDSTPLWDFSQPASLANLADDDFLALLQKQFTPDIGTTPVDPLTVTHNGIDPSKLTNYPIPAPPPPLSEDSSPSPPSVNGESSRRQSAVYSGPGSNEGDEPLKRKASEEDFEEGPSHKAPHLAGKKNPSRRKGAGVSQDESRLLKRKEQNRAAQRAFRERKEKHVKDLEDQVASLEARNELTQTENKHLRELLQRLQDENMMLKQEFTFSVPRQTSVTQELQKNVATTTFNLSPPSSKGTPASSSLDTPSNFPSDIDFGSLTPFDSATMNMVEDMPGIPDNTTSYDFGYGQYVPSKTPYKTIASNPMFMSFADPMLTDVTVANHLNKSPVQSPPSNVNGFDIGAFNTWTTQTQPQSPSRQELTPSHNGSFDEMFGGNLFEPQGPVDFDVLLKSRSSSSLSPVLHGNASRAMTSSSSPSTSTNNTSPPAQSPEGATHSTEKCPKTKAEFARHVASQGDSMFAPQPSAGADPPAKESPNLRKTLEGEHGPNGPMIVCKGATFPLTEKSEKNIEVLSAWRSITSHPQFKASQNIDINELCAEFTDKARCDGTKVVLDPRGISQILEKLGGKKQP</sequence>
<dbReference type="SUPFAM" id="SSF57959">
    <property type="entry name" value="Leucine zipper domain"/>
    <property type="match status" value="1"/>
</dbReference>
<dbReference type="Proteomes" id="UP000298061">
    <property type="component" value="Unassembled WGS sequence"/>
</dbReference>
<evidence type="ECO:0000256" key="2">
    <source>
        <dbReference type="ARBA" id="ARBA00004496"/>
    </source>
</evidence>
<feature type="compositionally biased region" description="Low complexity" evidence="4">
    <location>
        <begin position="352"/>
        <end position="361"/>
    </location>
</feature>
<dbReference type="OrthoDB" id="2593073at2759"/>
<feature type="region of interest" description="Disordered" evidence="4">
    <location>
        <begin position="460"/>
        <end position="494"/>
    </location>
</feature>
<dbReference type="SMART" id="SM00338">
    <property type="entry name" value="BRLZ"/>
    <property type="match status" value="1"/>
</dbReference>
<gene>
    <name evidence="6" type="ORF">EWM64_g4189</name>
</gene>
<dbReference type="InterPro" id="IPR046347">
    <property type="entry name" value="bZIP_sf"/>
</dbReference>
<protein>
    <recommendedName>
        <fullName evidence="5">BZIP domain-containing protein</fullName>
    </recommendedName>
</protein>
<feature type="domain" description="BZIP" evidence="5">
    <location>
        <begin position="143"/>
        <end position="206"/>
    </location>
</feature>
<dbReference type="PROSITE" id="PS50217">
    <property type="entry name" value="BZIP"/>
    <property type="match status" value="1"/>
</dbReference>
<dbReference type="GO" id="GO:0001228">
    <property type="term" value="F:DNA-binding transcription activator activity, RNA polymerase II-specific"/>
    <property type="evidence" value="ECO:0007669"/>
    <property type="project" value="TreeGrafter"/>
</dbReference>
<dbReference type="SUPFAM" id="SSF111430">
    <property type="entry name" value="YAP1 redox domain"/>
    <property type="match status" value="1"/>
</dbReference>
<evidence type="ECO:0000313" key="6">
    <source>
        <dbReference type="EMBL" id="TFY79827.1"/>
    </source>
</evidence>
<feature type="region of interest" description="Disordered" evidence="4">
    <location>
        <begin position="401"/>
        <end position="446"/>
    </location>
</feature>
<evidence type="ECO:0000313" key="7">
    <source>
        <dbReference type="Proteomes" id="UP000298061"/>
    </source>
</evidence>
<feature type="region of interest" description="Disordered" evidence="4">
    <location>
        <begin position="351"/>
        <end position="381"/>
    </location>
</feature>
<dbReference type="GO" id="GO:0090575">
    <property type="term" value="C:RNA polymerase II transcription regulator complex"/>
    <property type="evidence" value="ECO:0007669"/>
    <property type="project" value="TreeGrafter"/>
</dbReference>
<organism evidence="6 7">
    <name type="scientific">Hericium alpestre</name>
    <dbReference type="NCBI Taxonomy" id="135208"/>
    <lineage>
        <taxon>Eukaryota</taxon>
        <taxon>Fungi</taxon>
        <taxon>Dikarya</taxon>
        <taxon>Basidiomycota</taxon>
        <taxon>Agaricomycotina</taxon>
        <taxon>Agaricomycetes</taxon>
        <taxon>Russulales</taxon>
        <taxon>Hericiaceae</taxon>
        <taxon>Hericium</taxon>
    </lineage>
</organism>
<feature type="compositionally biased region" description="Basic and acidic residues" evidence="4">
    <location>
        <begin position="142"/>
        <end position="165"/>
    </location>
</feature>
<feature type="compositionally biased region" description="Basic residues" evidence="4">
    <location>
        <begin position="121"/>
        <end position="136"/>
    </location>
</feature>
<evidence type="ECO:0000259" key="5">
    <source>
        <dbReference type="PROSITE" id="PS50217"/>
    </source>
</evidence>
<keyword evidence="3" id="KW-0539">Nucleus</keyword>
<comment type="subcellular location">
    <subcellularLocation>
        <location evidence="2">Cytoplasm</location>
    </subcellularLocation>
    <subcellularLocation>
        <location evidence="1">Nucleus</location>
    </subcellularLocation>
</comment>
<dbReference type="PANTHER" id="PTHR40621:SF6">
    <property type="entry name" value="AP-1-LIKE TRANSCRIPTION FACTOR YAP1-RELATED"/>
    <property type="match status" value="1"/>
</dbReference>
<reference evidence="6 7" key="1">
    <citation type="submission" date="2019-02" db="EMBL/GenBank/DDBJ databases">
        <title>Genome sequencing of the rare red list fungi Hericium alpestre (H. flagellum).</title>
        <authorList>
            <person name="Buettner E."/>
            <person name="Kellner H."/>
        </authorList>
    </citation>
    <scope>NUCLEOTIDE SEQUENCE [LARGE SCALE GENOMIC DNA]</scope>
    <source>
        <strain evidence="6 7">DSM 108284</strain>
    </source>
</reference>
<dbReference type="InterPro" id="IPR023167">
    <property type="entry name" value="Yap1_redox_dom_sf"/>
</dbReference>
<feature type="compositionally biased region" description="Low complexity" evidence="4">
    <location>
        <begin position="401"/>
        <end position="434"/>
    </location>
</feature>
<dbReference type="Gene3D" id="1.20.5.170">
    <property type="match status" value="1"/>
</dbReference>